<dbReference type="RefSeq" id="WP_170171322.1">
    <property type="nucleotide sequence ID" value="NZ_JABEOV010000005.1"/>
</dbReference>
<dbReference type="EMBL" id="JABYQV010000001">
    <property type="protein sequence ID" value="NVP29580.1"/>
    <property type="molecule type" value="Genomic_DNA"/>
</dbReference>
<feature type="domain" description="M23ase beta-sheet core" evidence="8">
    <location>
        <begin position="85"/>
        <end position="192"/>
    </location>
</feature>
<dbReference type="InterPro" id="IPR050570">
    <property type="entry name" value="Cell_wall_metabolism_enzyme"/>
</dbReference>
<evidence type="ECO:0000256" key="5">
    <source>
        <dbReference type="ARBA" id="ARBA00022833"/>
    </source>
</evidence>
<keyword evidence="7" id="KW-0472">Membrane</keyword>
<dbReference type="InterPro" id="IPR011055">
    <property type="entry name" value="Dup_hybrid_motif"/>
</dbReference>
<dbReference type="AlphaFoldDB" id="A0A7Y7UPW5"/>
<gene>
    <name evidence="9" type="ORF">HLV41_00845</name>
</gene>
<evidence type="ECO:0000313" key="10">
    <source>
        <dbReference type="Proteomes" id="UP000531581"/>
    </source>
</evidence>
<keyword evidence="6" id="KW-0482">Metalloprotease</keyword>
<feature type="transmembrane region" description="Helical" evidence="7">
    <location>
        <begin position="12"/>
        <end position="32"/>
    </location>
</feature>
<evidence type="ECO:0000256" key="4">
    <source>
        <dbReference type="ARBA" id="ARBA00022801"/>
    </source>
</evidence>
<dbReference type="PANTHER" id="PTHR21666:SF288">
    <property type="entry name" value="CELL DIVISION PROTEIN YTFB"/>
    <property type="match status" value="1"/>
</dbReference>
<comment type="caution">
    <text evidence="9">The sequence shown here is derived from an EMBL/GenBank/DDBJ whole genome shotgun (WGS) entry which is preliminary data.</text>
</comment>
<dbReference type="PANTHER" id="PTHR21666">
    <property type="entry name" value="PEPTIDASE-RELATED"/>
    <property type="match status" value="1"/>
</dbReference>
<keyword evidence="4" id="KW-0378">Hydrolase</keyword>
<keyword evidence="3" id="KW-0479">Metal-binding</keyword>
<evidence type="ECO:0000256" key="2">
    <source>
        <dbReference type="ARBA" id="ARBA00022670"/>
    </source>
</evidence>
<evidence type="ECO:0000259" key="8">
    <source>
        <dbReference type="Pfam" id="PF01551"/>
    </source>
</evidence>
<keyword evidence="7" id="KW-1133">Transmembrane helix</keyword>
<dbReference type="Pfam" id="PF01551">
    <property type="entry name" value="Peptidase_M23"/>
    <property type="match status" value="1"/>
</dbReference>
<keyword evidence="5" id="KW-0862">Zinc</keyword>
<evidence type="ECO:0000256" key="1">
    <source>
        <dbReference type="ARBA" id="ARBA00001947"/>
    </source>
</evidence>
<dbReference type="InterPro" id="IPR016047">
    <property type="entry name" value="M23ase_b-sheet_dom"/>
</dbReference>
<name>A0A7Y7UPW5_9SPHN</name>
<protein>
    <submittedName>
        <fullName evidence="9">M23 family metallopeptidase</fullName>
    </submittedName>
</protein>
<dbReference type="GO" id="GO:0004222">
    <property type="term" value="F:metalloendopeptidase activity"/>
    <property type="evidence" value="ECO:0007669"/>
    <property type="project" value="TreeGrafter"/>
</dbReference>
<keyword evidence="2" id="KW-0645">Protease</keyword>
<organism evidence="9 10">
    <name type="scientific">Sphingomonas sanguinis</name>
    <dbReference type="NCBI Taxonomy" id="33051"/>
    <lineage>
        <taxon>Bacteria</taxon>
        <taxon>Pseudomonadati</taxon>
        <taxon>Pseudomonadota</taxon>
        <taxon>Alphaproteobacteria</taxon>
        <taxon>Sphingomonadales</taxon>
        <taxon>Sphingomonadaceae</taxon>
        <taxon>Sphingomonas</taxon>
    </lineage>
</organism>
<dbReference type="GeneID" id="78486248"/>
<dbReference type="Gene3D" id="2.70.70.10">
    <property type="entry name" value="Glucose Permease (Domain IIA)"/>
    <property type="match status" value="1"/>
</dbReference>
<reference evidence="9 10" key="1">
    <citation type="submission" date="2020-05" db="EMBL/GenBank/DDBJ databases">
        <title>Draft Genome Sequences of Sphingomonas sp. Isolated from the International Space Station.</title>
        <authorList>
            <person name="Bijlani S."/>
            <person name="Singh N.K."/>
            <person name="Mason C.E."/>
            <person name="Wang C.C."/>
            <person name="Venkateswaran K."/>
        </authorList>
    </citation>
    <scope>NUCLEOTIDE SEQUENCE [LARGE SCALE GENOMIC DNA]</scope>
    <source>
        <strain evidence="9">ISS-IIF7SWP</strain>
    </source>
</reference>
<dbReference type="SUPFAM" id="SSF51261">
    <property type="entry name" value="Duplicated hybrid motif"/>
    <property type="match status" value="1"/>
</dbReference>
<dbReference type="GO" id="GO:0006508">
    <property type="term" value="P:proteolysis"/>
    <property type="evidence" value="ECO:0007669"/>
    <property type="project" value="UniProtKB-KW"/>
</dbReference>
<sequence length="203" mass="21431">MRKARGAGPLSRFGWVMLGAIVVVVGGFVSMLSFGTGGIVVPAAPAPKTPGVAGGSAALVMPVAGYPMAKLHRDWGDPREGGKRQHQGLDIMAPAGTPVVAAFGGTIEKLFESERGGHTLYIRSPDQRWSLYYAHLQGYAPELAEGQRVRQGQVVGYVGDSGNAGPGNTHLHFAVHWMRAGDGWYQGEPVDPYPLLAGKTASR</sequence>
<dbReference type="CDD" id="cd12797">
    <property type="entry name" value="M23_peptidase"/>
    <property type="match status" value="1"/>
</dbReference>
<evidence type="ECO:0000256" key="6">
    <source>
        <dbReference type="ARBA" id="ARBA00023049"/>
    </source>
</evidence>
<dbReference type="GO" id="GO:0046872">
    <property type="term" value="F:metal ion binding"/>
    <property type="evidence" value="ECO:0007669"/>
    <property type="project" value="UniProtKB-KW"/>
</dbReference>
<evidence type="ECO:0000313" key="9">
    <source>
        <dbReference type="EMBL" id="NVP29580.1"/>
    </source>
</evidence>
<proteinExistence type="predicted"/>
<evidence type="ECO:0000256" key="7">
    <source>
        <dbReference type="SAM" id="Phobius"/>
    </source>
</evidence>
<accession>A0A7Y7UPW5</accession>
<dbReference type="Proteomes" id="UP000531581">
    <property type="component" value="Unassembled WGS sequence"/>
</dbReference>
<comment type="cofactor">
    <cofactor evidence="1">
        <name>Zn(2+)</name>
        <dbReference type="ChEBI" id="CHEBI:29105"/>
    </cofactor>
</comment>
<keyword evidence="7" id="KW-0812">Transmembrane</keyword>
<evidence type="ECO:0000256" key="3">
    <source>
        <dbReference type="ARBA" id="ARBA00022723"/>
    </source>
</evidence>